<sequence length="1175" mass="133227">MELSETARPAGIAMEFPVSDDTAETSSLSSPIRVPRRLKKRLLAECKSPSTAEEIEAKLRHADLRRQQFYEKLSSKARPKPRSPLQSSSHEEDLGQRLEAKLQAAQQKRLSILAKAQKRLARLDELRQAAKTGVEMRFEREREMLGSKVELRVRQAEANRMLILKAYSQRRAKLKERSSQSLLRRMARESKYKERVRAAIHQKRVAAEKNRLGLLEEEKKKAHARMLQVRRVAKIVSHQREVERRKLRDQLEDRLQRAKRQRAEYLRQRGRLHNSTRVNCYRMDRQADVLSRKLARCWRQFLKQQRSTLDLARSYDALKINEISVKAMPFEQLALLIESTSTLQTVKPLLDRLELRLKIFRSINTASNQLSTLDNIDHLLKRVVSPKKRPTPRTPVRNRDTKKASSSRDVGRTCKYSRYLVRVVLCAYMILGHPDAVFSGRGEREIALAKSSEEFIREFELLIKIILEGPMQSSDEESDSMPKRCTFRSQLAVFDKAWCSYLNFFVMWKVKDAKSLEEDLVRAACQLELSMIQKCKITAEGDNGALTHDLKAIQKQVAEDQKLLREKVHHLSGDAGIERMECALSETRSKYFKAQENGSPIGSPIINFLSPGPPSSSAAPAKDIERPSHVVRSLFKEDDDTSSAKGTDSSASNSSSIGGQLSLPAERPDVTENEVIINEYVHNQRYAPFDIFSDEDPNSFKAKMRKTMEKAFWDGIVDSVKQDEPNYDRIIQLVREVRDEISEMAPQSWREEIAEVIDPEILSQLLNSGNLDIDYLGRILEFALTTLQKLSTPANDDDMKASREKLLKELAEICQAKDESNDSRITAMIKGVRFALQQIRALQREVVRARMRMLEPFLKGPAGLEYLKYGFANRYGPPSDAQTSLPLTRQWLSSVWTCKDQEWEEHKSSLSTLMSQESSSGAPLPPTTLRTGGCFRVKNLITSPPQTSDVSNTTGNRLGECEGETVDLLVRLGLLKLVTAVTGVTHDSLPETLKLNSLRLRAVQADIQKIIVVSTSILVCRQTLLSERVVTSPADMDNIVSDCTERVLEVLYRVEDAGVVEIVEAMSRFSSDNDVVNTEKLQSRKELMCRMLGKSLQAGDPIFERLYRAVYLALRGVVLGGAGTKGRKLAEMALRQVGAVNLTEMVVKAAEVLVLAANVTDVVHEPWYINLIEKM</sequence>
<evidence type="ECO:0000313" key="1">
    <source>
        <dbReference type="EMBL" id="KAJ4717332.1"/>
    </source>
</evidence>
<keyword evidence="2" id="KW-1185">Reference proteome</keyword>
<gene>
    <name evidence="1" type="ORF">OWV82_012236</name>
</gene>
<dbReference type="EMBL" id="CM051399">
    <property type="protein sequence ID" value="KAJ4717332.1"/>
    <property type="molecule type" value="Genomic_DNA"/>
</dbReference>
<comment type="caution">
    <text evidence="1">The sequence shown here is derived from an EMBL/GenBank/DDBJ whole genome shotgun (WGS) entry which is preliminary data.</text>
</comment>
<evidence type="ECO:0000313" key="2">
    <source>
        <dbReference type="Proteomes" id="UP001164539"/>
    </source>
</evidence>
<protein>
    <submittedName>
        <fullName evidence="1">T-complex 11</fullName>
    </submittedName>
</protein>
<dbReference type="Proteomes" id="UP001164539">
    <property type="component" value="Chromosome 6"/>
</dbReference>
<organism evidence="1 2">
    <name type="scientific">Melia azedarach</name>
    <name type="common">Chinaberry tree</name>
    <dbReference type="NCBI Taxonomy" id="155640"/>
    <lineage>
        <taxon>Eukaryota</taxon>
        <taxon>Viridiplantae</taxon>
        <taxon>Streptophyta</taxon>
        <taxon>Embryophyta</taxon>
        <taxon>Tracheophyta</taxon>
        <taxon>Spermatophyta</taxon>
        <taxon>Magnoliopsida</taxon>
        <taxon>eudicotyledons</taxon>
        <taxon>Gunneridae</taxon>
        <taxon>Pentapetalae</taxon>
        <taxon>rosids</taxon>
        <taxon>malvids</taxon>
        <taxon>Sapindales</taxon>
        <taxon>Meliaceae</taxon>
        <taxon>Melia</taxon>
    </lineage>
</organism>
<accession>A0ACC1Y2G8</accession>
<proteinExistence type="predicted"/>
<reference evidence="1 2" key="1">
    <citation type="journal article" date="2023" name="Science">
        <title>Complex scaffold remodeling in plant triterpene biosynthesis.</title>
        <authorList>
            <person name="De La Pena R."/>
            <person name="Hodgson H."/>
            <person name="Liu J.C."/>
            <person name="Stephenson M.J."/>
            <person name="Martin A.C."/>
            <person name="Owen C."/>
            <person name="Harkess A."/>
            <person name="Leebens-Mack J."/>
            <person name="Jimenez L.E."/>
            <person name="Osbourn A."/>
            <person name="Sattely E.S."/>
        </authorList>
    </citation>
    <scope>NUCLEOTIDE SEQUENCE [LARGE SCALE GENOMIC DNA]</scope>
    <source>
        <strain evidence="2">cv. JPN11</strain>
        <tissue evidence="1">Leaf</tissue>
    </source>
</reference>
<name>A0ACC1Y2G8_MELAZ</name>